<evidence type="ECO:0000313" key="3">
    <source>
        <dbReference type="Proteomes" id="UP001162060"/>
    </source>
</evidence>
<comment type="caution">
    <text evidence="2">The sequence shown here is derived from an EMBL/GenBank/DDBJ whole genome shotgun (WGS) entry which is preliminary data.</text>
</comment>
<name>A0AAV1VFW1_9STRA</name>
<organism evidence="2 3">
    <name type="scientific">Peronospora matthiolae</name>
    <dbReference type="NCBI Taxonomy" id="2874970"/>
    <lineage>
        <taxon>Eukaryota</taxon>
        <taxon>Sar</taxon>
        <taxon>Stramenopiles</taxon>
        <taxon>Oomycota</taxon>
        <taxon>Peronosporomycetes</taxon>
        <taxon>Peronosporales</taxon>
        <taxon>Peronosporaceae</taxon>
        <taxon>Peronospora</taxon>
    </lineage>
</organism>
<evidence type="ECO:0000256" key="1">
    <source>
        <dbReference type="SAM" id="Coils"/>
    </source>
</evidence>
<accession>A0AAV1VFW1</accession>
<sequence>MSSVPPQSDMFDMTVNDLLIIPEIQEVLKRDVSDDKPMLAALSMYSYTSSPRASIYDKVANAEPEGTEEKRRFEKHDKNGYRQVHSPVSKAVGLSTGLDVTKEQKPRTSDNKLVRYYKPADKTVKGICATELRDLRRAAQVRMASFQQIKQEKEIACRQQHQIQELQSELLQLLQIEAQLVADEERSVDSIEAELQMCKEEIASLSGQMQEAAQKELDWVAKVVDVCHG</sequence>
<proteinExistence type="predicted"/>
<dbReference type="Proteomes" id="UP001162060">
    <property type="component" value="Unassembled WGS sequence"/>
</dbReference>
<reference evidence="2" key="1">
    <citation type="submission" date="2024-01" db="EMBL/GenBank/DDBJ databases">
        <authorList>
            <person name="Webb A."/>
        </authorList>
    </citation>
    <scope>NUCLEOTIDE SEQUENCE</scope>
    <source>
        <strain evidence="2">Pm1</strain>
    </source>
</reference>
<keyword evidence="1" id="KW-0175">Coiled coil</keyword>
<protein>
    <submittedName>
        <fullName evidence="2">Uncharacterized protein</fullName>
    </submittedName>
</protein>
<evidence type="ECO:0000313" key="2">
    <source>
        <dbReference type="EMBL" id="CAK7945816.1"/>
    </source>
</evidence>
<feature type="coiled-coil region" evidence="1">
    <location>
        <begin position="181"/>
        <end position="215"/>
    </location>
</feature>
<dbReference type="AlphaFoldDB" id="A0AAV1VFW1"/>
<gene>
    <name evidence="2" type="ORF">PM001_LOCUS30966</name>
</gene>
<dbReference type="EMBL" id="CAKLBY020000338">
    <property type="protein sequence ID" value="CAK7945816.1"/>
    <property type="molecule type" value="Genomic_DNA"/>
</dbReference>